<dbReference type="Gene3D" id="1.10.540.10">
    <property type="entry name" value="Acyl-CoA dehydrogenase/oxidase, N-terminal domain"/>
    <property type="match status" value="1"/>
</dbReference>
<dbReference type="InterPro" id="IPR009075">
    <property type="entry name" value="AcylCo_DH/oxidase_C"/>
</dbReference>
<dbReference type="EMBL" id="WRPM01000050">
    <property type="protein sequence ID" value="MVT26121.1"/>
    <property type="molecule type" value="Genomic_DNA"/>
</dbReference>
<evidence type="ECO:0000313" key="8">
    <source>
        <dbReference type="EMBL" id="MVT26121.1"/>
    </source>
</evidence>
<organism evidence="8 9">
    <name type="scientific">Nesterenkonia alkaliphila</name>
    <dbReference type="NCBI Taxonomy" id="1463631"/>
    <lineage>
        <taxon>Bacteria</taxon>
        <taxon>Bacillati</taxon>
        <taxon>Actinomycetota</taxon>
        <taxon>Actinomycetes</taxon>
        <taxon>Micrococcales</taxon>
        <taxon>Micrococcaceae</taxon>
        <taxon>Nesterenkonia</taxon>
    </lineage>
</organism>
<proteinExistence type="inferred from homology"/>
<keyword evidence="5" id="KW-0560">Oxidoreductase</keyword>
<dbReference type="InterPro" id="IPR037069">
    <property type="entry name" value="AcylCoA_DH/ox_N_sf"/>
</dbReference>
<dbReference type="PANTHER" id="PTHR43884:SF20">
    <property type="entry name" value="ACYL-COA DEHYDROGENASE FADE28"/>
    <property type="match status" value="1"/>
</dbReference>
<reference evidence="8 9" key="1">
    <citation type="submission" date="2019-12" db="EMBL/GenBank/DDBJ databases">
        <title>Nesterenkonia muleiensis sp. nov., a novel actinobacterium isolated from sap of Populus euphratica.</title>
        <authorList>
            <person name="Wang R."/>
        </authorList>
    </citation>
    <scope>NUCLEOTIDE SEQUENCE [LARGE SCALE GENOMIC DNA]</scope>
    <source>
        <strain evidence="8 9">F10</strain>
    </source>
</reference>
<dbReference type="RefSeq" id="WP_157322782.1">
    <property type="nucleotide sequence ID" value="NZ_BMFX01000038.1"/>
</dbReference>
<name>A0A7K1UJ98_9MICC</name>
<evidence type="ECO:0000256" key="1">
    <source>
        <dbReference type="ARBA" id="ARBA00001974"/>
    </source>
</evidence>
<evidence type="ECO:0000313" key="9">
    <source>
        <dbReference type="Proteomes" id="UP000460157"/>
    </source>
</evidence>
<dbReference type="SUPFAM" id="SSF47203">
    <property type="entry name" value="Acyl-CoA dehydrogenase C-terminal domain-like"/>
    <property type="match status" value="1"/>
</dbReference>
<dbReference type="Gene3D" id="1.20.140.10">
    <property type="entry name" value="Butyryl-CoA Dehydrogenase, subunit A, domain 3"/>
    <property type="match status" value="1"/>
</dbReference>
<keyword evidence="3" id="KW-0285">Flavoprotein</keyword>
<keyword evidence="9" id="KW-1185">Reference proteome</keyword>
<dbReference type="GO" id="GO:0003995">
    <property type="term" value="F:acyl-CoA dehydrogenase activity"/>
    <property type="evidence" value="ECO:0007669"/>
    <property type="project" value="TreeGrafter"/>
</dbReference>
<dbReference type="InterPro" id="IPR009100">
    <property type="entry name" value="AcylCoA_DH/oxidase_NM_dom_sf"/>
</dbReference>
<gene>
    <name evidence="8" type="ORF">GNZ21_07080</name>
</gene>
<evidence type="ECO:0000259" key="7">
    <source>
        <dbReference type="Pfam" id="PF02771"/>
    </source>
</evidence>
<evidence type="ECO:0000256" key="3">
    <source>
        <dbReference type="ARBA" id="ARBA00022630"/>
    </source>
</evidence>
<accession>A0A7K1UJ98</accession>
<comment type="similarity">
    <text evidence="2">Belongs to the acyl-CoA dehydrogenase family.</text>
</comment>
<dbReference type="SUPFAM" id="SSF56645">
    <property type="entry name" value="Acyl-CoA dehydrogenase NM domain-like"/>
    <property type="match status" value="1"/>
</dbReference>
<keyword evidence="4" id="KW-0274">FAD</keyword>
<protein>
    <submittedName>
        <fullName evidence="8">Acyl-CoA dehydrogenase</fullName>
    </submittedName>
</protein>
<evidence type="ECO:0000256" key="5">
    <source>
        <dbReference type="ARBA" id="ARBA00023002"/>
    </source>
</evidence>
<dbReference type="InterPro" id="IPR036250">
    <property type="entry name" value="AcylCo_DH-like_C"/>
</dbReference>
<dbReference type="InterPro" id="IPR013786">
    <property type="entry name" value="AcylCoA_DH/ox_N"/>
</dbReference>
<evidence type="ECO:0000256" key="4">
    <source>
        <dbReference type="ARBA" id="ARBA00022827"/>
    </source>
</evidence>
<feature type="domain" description="Acyl-CoA dehydrogenase/oxidase C-terminal" evidence="6">
    <location>
        <begin position="208"/>
        <end position="346"/>
    </location>
</feature>
<evidence type="ECO:0000256" key="2">
    <source>
        <dbReference type="ARBA" id="ARBA00009347"/>
    </source>
</evidence>
<sequence length="355" mass="37397">MTNLLYTDIEDALRESVRGAMERHLDPHSTTGIYDEPKPWEAKAWQSLTEELGVAGLLVPEDRGGVGAGPREAAVVLEEIGRAVAPVPYLTSSVIATQVLLELGESEHIAALAAGEATAALVLPWSARPGHWSPVQGTEPVKPVAGAMGADLLLIPVAEAGGVQLHLVKAAETTVESLVSFDMTRPLAAVTPASGEVLATGDDAHRAVEAGLQAGAALLASEQYGLARSCLETTVDYVKNRIQFARPIGSFQAIKHRLADLYLEVTQAGAAARYAAATLADDDADKAVAISVAQTYCSDVAVHAAEEAVQLHGGNGMTWEYPVHLYLKRAKSSQLALGTPEKHRQDLGPLVNITT</sequence>
<dbReference type="AlphaFoldDB" id="A0A7K1UJ98"/>
<dbReference type="GO" id="GO:0050660">
    <property type="term" value="F:flavin adenine dinucleotide binding"/>
    <property type="evidence" value="ECO:0007669"/>
    <property type="project" value="InterPro"/>
</dbReference>
<dbReference type="Pfam" id="PF00441">
    <property type="entry name" value="Acyl-CoA_dh_1"/>
    <property type="match status" value="1"/>
</dbReference>
<dbReference type="Proteomes" id="UP000460157">
    <property type="component" value="Unassembled WGS sequence"/>
</dbReference>
<feature type="domain" description="Acyl-CoA dehydrogenase/oxidase N-terminal" evidence="7">
    <location>
        <begin position="8"/>
        <end position="107"/>
    </location>
</feature>
<dbReference type="PANTHER" id="PTHR43884">
    <property type="entry name" value="ACYL-COA DEHYDROGENASE"/>
    <property type="match status" value="1"/>
</dbReference>
<dbReference type="OrthoDB" id="7328575at2"/>
<evidence type="ECO:0000259" key="6">
    <source>
        <dbReference type="Pfam" id="PF00441"/>
    </source>
</evidence>
<comment type="cofactor">
    <cofactor evidence="1">
        <name>FAD</name>
        <dbReference type="ChEBI" id="CHEBI:57692"/>
    </cofactor>
</comment>
<dbReference type="Pfam" id="PF02771">
    <property type="entry name" value="Acyl-CoA_dh_N"/>
    <property type="match status" value="1"/>
</dbReference>
<comment type="caution">
    <text evidence="8">The sequence shown here is derived from an EMBL/GenBank/DDBJ whole genome shotgun (WGS) entry which is preliminary data.</text>
</comment>